<dbReference type="Pfam" id="PF03167">
    <property type="entry name" value="UDG"/>
    <property type="match status" value="1"/>
</dbReference>
<evidence type="ECO:0000256" key="3">
    <source>
        <dbReference type="ARBA" id="ARBA00023204"/>
    </source>
</evidence>
<dbReference type="CDD" id="cd10028">
    <property type="entry name" value="UDG-F2_TDG_MUG"/>
    <property type="match status" value="1"/>
</dbReference>
<evidence type="ECO:0000256" key="1">
    <source>
        <dbReference type="ARBA" id="ARBA00022763"/>
    </source>
</evidence>
<keyword evidence="1" id="KW-0227">DNA damage</keyword>
<dbReference type="SMART" id="SM00987">
    <property type="entry name" value="UreE_C"/>
    <property type="match status" value="1"/>
</dbReference>
<dbReference type="PANTHER" id="PTHR12159">
    <property type="entry name" value="G/T AND G/U MISMATCH-SPECIFIC DNA GLYCOSYLASE"/>
    <property type="match status" value="1"/>
</dbReference>
<evidence type="ECO:0000259" key="4">
    <source>
        <dbReference type="SMART" id="SM00986"/>
    </source>
</evidence>
<gene>
    <name evidence="5" type="ORF">MHL29_04775</name>
</gene>
<keyword evidence="3" id="KW-0234">DNA repair</keyword>
<dbReference type="InterPro" id="IPR005122">
    <property type="entry name" value="Uracil-DNA_glycosylase-like"/>
</dbReference>
<name>A0ABS9Q028_9MICO</name>
<dbReference type="SUPFAM" id="SSF52141">
    <property type="entry name" value="Uracil-DNA glycosylase-like"/>
    <property type="match status" value="1"/>
</dbReference>
<organism evidence="5 6">
    <name type="scientific">Arsenicicoccus bolidensis</name>
    <dbReference type="NCBI Taxonomy" id="229480"/>
    <lineage>
        <taxon>Bacteria</taxon>
        <taxon>Bacillati</taxon>
        <taxon>Actinomycetota</taxon>
        <taxon>Actinomycetes</taxon>
        <taxon>Micrococcales</taxon>
        <taxon>Intrasporangiaceae</taxon>
        <taxon>Arsenicicoccus</taxon>
    </lineage>
</organism>
<accession>A0ABS9Q028</accession>
<dbReference type="InterPro" id="IPR015637">
    <property type="entry name" value="MUG/TDG"/>
</dbReference>
<protein>
    <submittedName>
        <fullName evidence="5">Mismatch-specific DNA-glycosylase</fullName>
    </submittedName>
</protein>
<evidence type="ECO:0000256" key="2">
    <source>
        <dbReference type="ARBA" id="ARBA00022801"/>
    </source>
</evidence>
<dbReference type="Gene3D" id="3.40.470.10">
    <property type="entry name" value="Uracil-DNA glycosylase-like domain"/>
    <property type="match status" value="1"/>
</dbReference>
<feature type="domain" description="Uracil-DNA glycosylase-like" evidence="4">
    <location>
        <begin position="20"/>
        <end position="180"/>
    </location>
</feature>
<evidence type="ECO:0000313" key="6">
    <source>
        <dbReference type="Proteomes" id="UP001521931"/>
    </source>
</evidence>
<keyword evidence="2" id="KW-0378">Hydrolase</keyword>
<proteinExistence type="predicted"/>
<sequence>MRGRRPTADELQQARGRVIADLLPDPLRLLLVGINPSLWSGAVDAHYARPGNRFWPALHRAGLVPRVMDPSTGLADSDRVALCDRGIGMTNLVARATARADEVSPEELREGLDRLASVVQDRRPTVVAFAGITTYRIAFGVKQVKQVKRGRQPEPWHGAIVHVVPNPSGLNAHDTVDSIALAMRAAGADAGLVPPMGGHWGR</sequence>
<keyword evidence="6" id="KW-1185">Reference proteome</keyword>
<comment type="caution">
    <text evidence="5">The sequence shown here is derived from an EMBL/GenBank/DDBJ whole genome shotgun (WGS) entry which is preliminary data.</text>
</comment>
<evidence type="ECO:0000313" key="5">
    <source>
        <dbReference type="EMBL" id="MCG7321211.1"/>
    </source>
</evidence>
<dbReference type="SMART" id="SM00986">
    <property type="entry name" value="UDG"/>
    <property type="match status" value="1"/>
</dbReference>
<reference evidence="5 6" key="1">
    <citation type="submission" date="2022-02" db="EMBL/GenBank/DDBJ databases">
        <title>Uncovering new skin microbiome diversity through culturing and metagenomics.</title>
        <authorList>
            <person name="Conlan S."/>
            <person name="Deming C."/>
            <person name="Nisc Comparative Sequencing Program N."/>
            <person name="Segre J.A."/>
        </authorList>
    </citation>
    <scope>NUCLEOTIDE SEQUENCE [LARGE SCALE GENOMIC DNA]</scope>
    <source>
        <strain evidence="5 6">ACRQZ</strain>
    </source>
</reference>
<dbReference type="InterPro" id="IPR036895">
    <property type="entry name" value="Uracil-DNA_glycosylase-like_sf"/>
</dbReference>
<dbReference type="EMBL" id="JAKRCV010000009">
    <property type="protein sequence ID" value="MCG7321211.1"/>
    <property type="molecule type" value="Genomic_DNA"/>
</dbReference>
<dbReference type="Proteomes" id="UP001521931">
    <property type="component" value="Unassembled WGS sequence"/>
</dbReference>
<dbReference type="PANTHER" id="PTHR12159:SF9">
    <property type="entry name" value="G_T MISMATCH-SPECIFIC THYMINE DNA GLYCOSYLASE"/>
    <property type="match status" value="1"/>
</dbReference>